<sequence length="763" mass="84892">MGSGSQPPASNLPYGGGNDTIWGNNHRSLPSRDNGDRSNDPFNTRNSSNNTAGWPTSSNSRSHSSSPNNRTSGADTNGMSFMNSQFAQLRASDNSTAYSRHHGMGNSEDMMYSMGYGNTGGSASRQESSFGASHAPSSSFSSQQEMRSYAQQINQQTVSQHQALNQQAFNLNNAQGLDEQPVQLQHLSNGRISSSQLNPASQTWNHNMPTHAISGSLGGSVDLSSILHHQDRLPAITRMDQSSSSGTFAPLSSTWSPRESGSRSLENETDRRMPGQSQYTPYLPRLYGTYSVPQGTYTGTGYVPSLAPTASSIPQFYQGSSFGNAGVNTHRNQNQYGNQNQYVNQNQYGTSKHPWCIKFNSLLKSDKKPHLNLESIFGYVVIASGDQDISRFIQSKLSTAKSDEKEKMFIEIGPDMLGLMKDLYGNYVCQRLIEHGSMAQKMGVVETVRGHILELSLNAFGCRVFQKIVDCCPVSHIAGILDEIHNYEILKVLMQDESGNHVIQKLVQTMPSKDVRFITVACQENARELSANQYSCRILQRVLEYAEEDDKKKLVQKLSLMMDKLITDPWGNYVAGHIIQHRGPEDRDPIFEHVMSRLFALCQHKLASHVVEKCIMYGTPEQRTQIRERLSPVNDTEKTLENMLKDQFGNYVIASLLRNLEWGSEERAQFKAQIRAQVDLLKGANSRTFEKIEEIFTNDKKREDRERLQVEVDSAGPTPVLTNETNSPQSDSLASADASAMEVHPTDDKNTEANPRVRDDDDA</sequence>
<dbReference type="PROSITE" id="PS50302">
    <property type="entry name" value="PUM"/>
    <property type="match status" value="4"/>
</dbReference>
<dbReference type="Proteomes" id="UP000266152">
    <property type="component" value="Unassembled WGS sequence"/>
</dbReference>
<dbReference type="InterPro" id="IPR033133">
    <property type="entry name" value="PUM-HD"/>
</dbReference>
<feature type="region of interest" description="Disordered" evidence="4">
    <location>
        <begin position="1"/>
        <end position="79"/>
    </location>
</feature>
<dbReference type="GO" id="GO:0000288">
    <property type="term" value="P:nuclear-transcribed mRNA catabolic process, deadenylation-dependent decay"/>
    <property type="evidence" value="ECO:0007669"/>
    <property type="project" value="TreeGrafter"/>
</dbReference>
<reference evidence="6 7" key="1">
    <citation type="journal article" date="2018" name="PLoS Pathog.">
        <title>Evolution of structural diversity of trichothecenes, a family of toxins produced by plant pathogenic and entomopathogenic fungi.</title>
        <authorList>
            <person name="Proctor R.H."/>
            <person name="McCormick S.P."/>
            <person name="Kim H.S."/>
            <person name="Cardoza R.E."/>
            <person name="Stanley A.M."/>
            <person name="Lindo L."/>
            <person name="Kelly A."/>
            <person name="Brown D.W."/>
            <person name="Lee T."/>
            <person name="Vaughan M.M."/>
            <person name="Alexander N.J."/>
            <person name="Busman M."/>
            <person name="Gutierrez S."/>
        </authorList>
    </citation>
    <scope>NUCLEOTIDE SEQUENCE [LARGE SCALE GENOMIC DNA]</scope>
    <source>
        <strain evidence="6 7">NRRL 3299</strain>
    </source>
</reference>
<feature type="repeat" description="Pumilio" evidence="3">
    <location>
        <begin position="447"/>
        <end position="482"/>
    </location>
</feature>
<evidence type="ECO:0000256" key="1">
    <source>
        <dbReference type="ARBA" id="ARBA00022737"/>
    </source>
</evidence>
<dbReference type="PANTHER" id="PTHR12537">
    <property type="entry name" value="RNA BINDING PROTEIN PUMILIO-RELATED"/>
    <property type="match status" value="1"/>
</dbReference>
<gene>
    <name evidence="6" type="ORF">FSPOR_713</name>
</gene>
<evidence type="ECO:0000256" key="2">
    <source>
        <dbReference type="ARBA" id="ARBA00024893"/>
    </source>
</evidence>
<comment type="function">
    <text evidence="2">RNA-binding nucleolar protein required for pre-rRNA processing. Involved in production of 18S rRNA and assembly of small ribosomal subunit.</text>
</comment>
<comment type="caution">
    <text evidence="6">The sequence shown here is derived from an EMBL/GenBank/DDBJ whole genome shotgun (WGS) entry which is preliminary data.</text>
</comment>
<feature type="compositionally biased region" description="Polar residues" evidence="4">
    <location>
        <begin position="720"/>
        <end position="729"/>
    </location>
</feature>
<dbReference type="EMBL" id="PXOF01000014">
    <property type="protein sequence ID" value="RGP75605.1"/>
    <property type="molecule type" value="Genomic_DNA"/>
</dbReference>
<feature type="region of interest" description="Disordered" evidence="4">
    <location>
        <begin position="116"/>
        <end position="158"/>
    </location>
</feature>
<keyword evidence="7" id="KW-1185">Reference proteome</keyword>
<feature type="compositionally biased region" description="Basic and acidic residues" evidence="4">
    <location>
        <begin position="744"/>
        <end position="763"/>
    </location>
</feature>
<feature type="repeat" description="Pumilio" evidence="3">
    <location>
        <begin position="411"/>
        <end position="446"/>
    </location>
</feature>
<feature type="compositionally biased region" description="Polar residues" evidence="4">
    <location>
        <begin position="40"/>
        <end position="54"/>
    </location>
</feature>
<feature type="compositionally biased region" description="Low complexity" evidence="4">
    <location>
        <begin position="128"/>
        <end position="142"/>
    </location>
</feature>
<dbReference type="SUPFAM" id="SSF48371">
    <property type="entry name" value="ARM repeat"/>
    <property type="match status" value="1"/>
</dbReference>
<feature type="domain" description="PUM-HD" evidence="5">
    <location>
        <begin position="351"/>
        <end position="700"/>
    </location>
</feature>
<protein>
    <recommendedName>
        <fullName evidence="5">PUM-HD domain-containing protein</fullName>
    </recommendedName>
</protein>
<dbReference type="InterPro" id="IPR001313">
    <property type="entry name" value="Pumilio_RNA-bd_rpt"/>
</dbReference>
<feature type="compositionally biased region" description="Low complexity" evidence="4">
    <location>
        <begin position="730"/>
        <end position="740"/>
    </location>
</feature>
<evidence type="ECO:0000256" key="4">
    <source>
        <dbReference type="SAM" id="MobiDB-lite"/>
    </source>
</evidence>
<evidence type="ECO:0000313" key="6">
    <source>
        <dbReference type="EMBL" id="RGP75605.1"/>
    </source>
</evidence>
<feature type="region of interest" description="Disordered" evidence="4">
    <location>
        <begin position="704"/>
        <end position="763"/>
    </location>
</feature>
<feature type="region of interest" description="Disordered" evidence="4">
    <location>
        <begin position="192"/>
        <end position="211"/>
    </location>
</feature>
<dbReference type="AlphaFoldDB" id="A0A395SUK6"/>
<feature type="region of interest" description="Disordered" evidence="4">
    <location>
        <begin position="239"/>
        <end position="280"/>
    </location>
</feature>
<dbReference type="InterPro" id="IPR011989">
    <property type="entry name" value="ARM-like"/>
</dbReference>
<feature type="compositionally biased region" description="Polar residues" evidence="4">
    <location>
        <begin position="192"/>
        <end position="208"/>
    </location>
</feature>
<feature type="compositionally biased region" description="Polar residues" evidence="4">
    <location>
        <begin position="239"/>
        <end position="264"/>
    </location>
</feature>
<feature type="repeat" description="Pumilio" evidence="3">
    <location>
        <begin position="519"/>
        <end position="556"/>
    </location>
</feature>
<dbReference type="GO" id="GO:0005737">
    <property type="term" value="C:cytoplasm"/>
    <property type="evidence" value="ECO:0007669"/>
    <property type="project" value="TreeGrafter"/>
</dbReference>
<feature type="compositionally biased region" description="Polar residues" evidence="4">
    <location>
        <begin position="143"/>
        <end position="158"/>
    </location>
</feature>
<evidence type="ECO:0000256" key="3">
    <source>
        <dbReference type="PROSITE-ProRule" id="PRU00317"/>
    </source>
</evidence>
<organism evidence="6 7">
    <name type="scientific">Fusarium sporotrichioides</name>
    <dbReference type="NCBI Taxonomy" id="5514"/>
    <lineage>
        <taxon>Eukaryota</taxon>
        <taxon>Fungi</taxon>
        <taxon>Dikarya</taxon>
        <taxon>Ascomycota</taxon>
        <taxon>Pezizomycotina</taxon>
        <taxon>Sordariomycetes</taxon>
        <taxon>Hypocreomycetidae</taxon>
        <taxon>Hypocreales</taxon>
        <taxon>Nectriaceae</taxon>
        <taxon>Fusarium</taxon>
    </lineage>
</organism>
<proteinExistence type="predicted"/>
<dbReference type="PROSITE" id="PS50303">
    <property type="entry name" value="PUM_HD"/>
    <property type="match status" value="1"/>
</dbReference>
<dbReference type="Gene3D" id="1.25.10.10">
    <property type="entry name" value="Leucine-rich Repeat Variant"/>
    <property type="match status" value="1"/>
</dbReference>
<keyword evidence="1" id="KW-0677">Repeat</keyword>
<dbReference type="CDD" id="cd07920">
    <property type="entry name" value="Pumilio"/>
    <property type="match status" value="1"/>
</dbReference>
<dbReference type="STRING" id="5514.A0A395SUK6"/>
<dbReference type="GO" id="GO:0003730">
    <property type="term" value="F:mRNA 3'-UTR binding"/>
    <property type="evidence" value="ECO:0007669"/>
    <property type="project" value="TreeGrafter"/>
</dbReference>
<dbReference type="PANTHER" id="PTHR12537:SF12">
    <property type="entry name" value="MATERNAL PROTEIN PUMILIO"/>
    <property type="match status" value="1"/>
</dbReference>
<name>A0A395SUK6_FUSSP</name>
<evidence type="ECO:0000259" key="5">
    <source>
        <dbReference type="PROSITE" id="PS50303"/>
    </source>
</evidence>
<evidence type="ECO:0000313" key="7">
    <source>
        <dbReference type="Proteomes" id="UP000266152"/>
    </source>
</evidence>
<dbReference type="SMART" id="SM00025">
    <property type="entry name" value="Pumilio"/>
    <property type="match status" value="7"/>
</dbReference>
<dbReference type="InterPro" id="IPR033712">
    <property type="entry name" value="Pumilio_RNA-bd"/>
</dbReference>
<accession>A0A395SUK6</accession>
<feature type="repeat" description="Pumilio" evidence="3">
    <location>
        <begin position="593"/>
        <end position="628"/>
    </location>
</feature>
<feature type="compositionally biased region" description="Low complexity" evidence="4">
    <location>
        <begin position="55"/>
        <end position="72"/>
    </location>
</feature>
<dbReference type="InterPro" id="IPR016024">
    <property type="entry name" value="ARM-type_fold"/>
</dbReference>
<dbReference type="Pfam" id="PF00806">
    <property type="entry name" value="PUF"/>
    <property type="match status" value="8"/>
</dbReference>